<feature type="domain" description="Glycoside hydrolase family 9" evidence="12">
    <location>
        <begin position="91"/>
        <end position="520"/>
    </location>
</feature>
<feature type="compositionally biased region" description="Polar residues" evidence="10">
    <location>
        <begin position="905"/>
        <end position="914"/>
    </location>
</feature>
<evidence type="ECO:0000256" key="3">
    <source>
        <dbReference type="ARBA" id="ARBA00012601"/>
    </source>
</evidence>
<dbReference type="Gene3D" id="1.50.10.10">
    <property type="match status" value="1"/>
</dbReference>
<protein>
    <recommendedName>
        <fullName evidence="3">cellulase</fullName>
        <ecNumber evidence="3">3.2.1.4</ecNumber>
    </recommendedName>
</protein>
<evidence type="ECO:0000256" key="11">
    <source>
        <dbReference type="SAM" id="SignalP"/>
    </source>
</evidence>
<dbReference type="GO" id="GO:0030245">
    <property type="term" value="P:cellulose catabolic process"/>
    <property type="evidence" value="ECO:0007669"/>
    <property type="project" value="UniProtKB-KW"/>
</dbReference>
<comment type="catalytic activity">
    <reaction evidence="1">
        <text>Endohydrolysis of (1-&gt;4)-beta-D-glucosidic linkages in cellulose, lichenin and cereal beta-D-glucans.</text>
        <dbReference type="EC" id="3.2.1.4"/>
    </reaction>
</comment>
<organism evidence="13 14">
    <name type="scientific">Apatococcus lobatus</name>
    <dbReference type="NCBI Taxonomy" id="904363"/>
    <lineage>
        <taxon>Eukaryota</taxon>
        <taxon>Viridiplantae</taxon>
        <taxon>Chlorophyta</taxon>
        <taxon>core chlorophytes</taxon>
        <taxon>Trebouxiophyceae</taxon>
        <taxon>Chlorellales</taxon>
        <taxon>Chlorellaceae</taxon>
        <taxon>Apatococcus</taxon>
    </lineage>
</organism>
<dbReference type="InterPro" id="IPR012341">
    <property type="entry name" value="6hp_glycosidase-like_sf"/>
</dbReference>
<reference evidence="13 14" key="1">
    <citation type="journal article" date="2024" name="Nat. Commun.">
        <title>Phylogenomics reveals the evolutionary origins of lichenization in chlorophyte algae.</title>
        <authorList>
            <person name="Puginier C."/>
            <person name="Libourel C."/>
            <person name="Otte J."/>
            <person name="Skaloud P."/>
            <person name="Haon M."/>
            <person name="Grisel S."/>
            <person name="Petersen M."/>
            <person name="Berrin J.G."/>
            <person name="Delaux P.M."/>
            <person name="Dal Grande F."/>
            <person name="Keller J."/>
        </authorList>
    </citation>
    <scope>NUCLEOTIDE SEQUENCE [LARGE SCALE GENOMIC DNA]</scope>
    <source>
        <strain evidence="13 14">SAG 2145</strain>
    </source>
</reference>
<sequence>MKLTVIAGIAVSLLFLARSGEAQNTTALAELILPTLFAGANSSNTGVFIPILDGRTVSGTSNITRIPVPASDSSTTPNRTVTGLTVTDYDYVALLNQSYFFYEAQRSGVLPSTNRVPWRGNSALGDAAPDGQSLIGGQYDAGDHLKLLFPYGSTTAMLAWGVLEFYEGYSTSGNLQYALDQLRVAADFLIEAHISPQQYVAQVGSAQLDHSYWGRPEDMTMARPAYVIDSSKPSSDLLGSVAAGLAAVSAVFKNSDPAFSTLCLTEAQSIYQFGTAYLGKYSAYGIDQLYPSSNFYDDLSYAAAWLYRATGQQNYLNDAENFWNQAHVIDGNQYYLVWNWDNAIWGTSCLLAAIQPGVETRYSTEIEGFLASWINGNNGITVTPKGLAWTTDWGSLRNSANAALIAMIYSNQVTNVTLAAQYRCWAQGQIRYMLGDTGRSFVVGFGQMPPSHESHRAASCPSPPANCDWDTYGSTAPNAHVLFGALVGGPAVTDNFTDVRSNYQQNEPALDIQAGYTGVLAALLSPSTPSCLWGSTSAVYPSCACRDFHPSLVPISPHHICTSAKPTCGSCAHTYSHTKPPAISPAENAPPPFTPPPITVFPAGSPPATPAPTTVPSPAPNFSPPIPIMSPPVIATPQPPAAPSPTFPPISQVPLPPTAPTPSPPVNPSPFNPPPPGPYGNSPSVTSPTAPIPTSSPPVTTAAFSLAPTPTFPPISQVPSPPTAPAPSPPLNPSPFNPPPPGPYGNSPSVTSPTAPIPASSPPVTTAPFSPAPTPTFPPISHVPSPPSAPTSSPPMTPASPPPAGAFTGSPAGTSSFPASPATSAPASTPTGSSPGTAAPSPPTPTFPPISQVPSPATAPTPPPPTNPVTLSPSPPAGYGNTPSAPFSPAPNTPPTSQAPPGPNATASPVQATPESPVLLPNPAPAGATRILDVYQQCGGLGAECAAFVCIDAEFPGTRPTASELCTGGAGFDLTSQRVDLLAFLQVFSKQEAAGLLARGPLEVSASSVPCLPDSAQAEPRAVALSGAEHQLRAKLWDQRCRLEEARQELASARRSHQAVAATADDLRQTLSEQQASHKLATSLLTSEVSGLRDNLAQLCHERALEQQQQLSVVALAVSLQQQAEQNAADAAEARTLCAQQQAAVEYMQQQQSSAQMMQQQQTGQIMSLVASRERLAGLVEDAANYFVMVSTFARAT</sequence>
<feature type="compositionally biased region" description="Pro residues" evidence="10">
    <location>
        <begin position="857"/>
        <end position="867"/>
    </location>
</feature>
<dbReference type="EMBL" id="JALJOS010000042">
    <property type="protein sequence ID" value="KAK9820940.1"/>
    <property type="molecule type" value="Genomic_DNA"/>
</dbReference>
<evidence type="ECO:0000256" key="9">
    <source>
        <dbReference type="SAM" id="Coils"/>
    </source>
</evidence>
<feature type="compositionally biased region" description="Pro residues" evidence="10">
    <location>
        <begin position="654"/>
        <end position="678"/>
    </location>
</feature>
<keyword evidence="7" id="KW-0326">Glycosidase</keyword>
<dbReference type="SUPFAM" id="SSF48208">
    <property type="entry name" value="Six-hairpin glycosidases"/>
    <property type="match status" value="1"/>
</dbReference>
<comment type="caution">
    <text evidence="13">The sequence shown here is derived from an EMBL/GenBank/DDBJ whole genome shotgun (WGS) entry which is preliminary data.</text>
</comment>
<keyword evidence="6" id="KW-0119">Carbohydrate metabolism</keyword>
<feature type="chain" id="PRO_5043609703" description="cellulase" evidence="11">
    <location>
        <begin position="23"/>
        <end position="1197"/>
    </location>
</feature>
<evidence type="ECO:0000256" key="6">
    <source>
        <dbReference type="ARBA" id="ARBA00023277"/>
    </source>
</evidence>
<dbReference type="EC" id="3.2.1.4" evidence="3"/>
<evidence type="ECO:0000256" key="7">
    <source>
        <dbReference type="ARBA" id="ARBA00023295"/>
    </source>
</evidence>
<evidence type="ECO:0000313" key="14">
    <source>
        <dbReference type="Proteomes" id="UP001438707"/>
    </source>
</evidence>
<evidence type="ECO:0000313" key="13">
    <source>
        <dbReference type="EMBL" id="KAK9820940.1"/>
    </source>
</evidence>
<feature type="compositionally biased region" description="Pro residues" evidence="10">
    <location>
        <begin position="719"/>
        <end position="743"/>
    </location>
</feature>
<dbReference type="InterPro" id="IPR008928">
    <property type="entry name" value="6-hairpin_glycosidase_sf"/>
</dbReference>
<keyword evidence="8" id="KW-0624">Polysaccharide degradation</keyword>
<feature type="compositionally biased region" description="Pro residues" evidence="10">
    <location>
        <begin position="637"/>
        <end position="648"/>
    </location>
</feature>
<comment type="similarity">
    <text evidence="2">Belongs to the glycosyl hydrolase 9 (cellulase E) family.</text>
</comment>
<evidence type="ECO:0000256" key="2">
    <source>
        <dbReference type="ARBA" id="ARBA00007072"/>
    </source>
</evidence>
<feature type="compositionally biased region" description="Low complexity" evidence="10">
    <location>
        <begin position="679"/>
        <end position="689"/>
    </location>
</feature>
<feature type="signal peptide" evidence="11">
    <location>
        <begin position="1"/>
        <end position="22"/>
    </location>
</feature>
<feature type="compositionally biased region" description="Pro residues" evidence="10">
    <location>
        <begin position="784"/>
        <end position="804"/>
    </location>
</feature>
<accession>A0AAW1QI46</accession>
<evidence type="ECO:0000256" key="4">
    <source>
        <dbReference type="ARBA" id="ARBA00022801"/>
    </source>
</evidence>
<gene>
    <name evidence="13" type="ORF">WJX74_010624</name>
</gene>
<evidence type="ECO:0000256" key="5">
    <source>
        <dbReference type="ARBA" id="ARBA00023001"/>
    </source>
</evidence>
<evidence type="ECO:0000259" key="12">
    <source>
        <dbReference type="Pfam" id="PF00759"/>
    </source>
</evidence>
<evidence type="ECO:0000256" key="1">
    <source>
        <dbReference type="ARBA" id="ARBA00000966"/>
    </source>
</evidence>
<dbReference type="Pfam" id="PF00759">
    <property type="entry name" value="Glyco_hydro_9"/>
    <property type="match status" value="1"/>
</dbReference>
<dbReference type="AlphaFoldDB" id="A0AAW1QI46"/>
<dbReference type="InterPro" id="IPR001701">
    <property type="entry name" value="Glyco_hydro_9"/>
</dbReference>
<feature type="compositionally biased region" description="Low complexity" evidence="10">
    <location>
        <begin position="744"/>
        <end position="754"/>
    </location>
</feature>
<feature type="compositionally biased region" description="Pro residues" evidence="10">
    <location>
        <begin position="602"/>
        <end position="630"/>
    </location>
</feature>
<evidence type="ECO:0000256" key="8">
    <source>
        <dbReference type="ARBA" id="ARBA00023326"/>
    </source>
</evidence>
<keyword evidence="4" id="KW-0378">Hydrolase</keyword>
<dbReference type="Proteomes" id="UP001438707">
    <property type="component" value="Unassembled WGS sequence"/>
</dbReference>
<dbReference type="GO" id="GO:0008810">
    <property type="term" value="F:cellulase activity"/>
    <property type="evidence" value="ECO:0007669"/>
    <property type="project" value="UniProtKB-EC"/>
</dbReference>
<feature type="coiled-coil region" evidence="9">
    <location>
        <begin position="1036"/>
        <end position="1063"/>
    </location>
</feature>
<evidence type="ECO:0000256" key="10">
    <source>
        <dbReference type="SAM" id="MobiDB-lite"/>
    </source>
</evidence>
<dbReference type="PANTHER" id="PTHR22298">
    <property type="entry name" value="ENDO-1,4-BETA-GLUCANASE"/>
    <property type="match status" value="1"/>
</dbReference>
<name>A0AAW1QI46_9CHLO</name>
<keyword evidence="14" id="KW-1185">Reference proteome</keyword>
<keyword evidence="9" id="KW-0175">Coiled coil</keyword>
<keyword evidence="5" id="KW-0136">Cellulose degradation</keyword>
<feature type="compositionally biased region" description="Pro residues" evidence="10">
    <location>
        <begin position="886"/>
        <end position="903"/>
    </location>
</feature>
<keyword evidence="11" id="KW-0732">Signal</keyword>
<feature type="region of interest" description="Disordered" evidence="10">
    <location>
        <begin position="602"/>
        <end position="922"/>
    </location>
</feature>
<proteinExistence type="inferred from homology"/>
<feature type="compositionally biased region" description="Low complexity" evidence="10">
    <location>
        <begin position="809"/>
        <end position="839"/>
    </location>
</feature>